<dbReference type="Gene3D" id="3.40.50.300">
    <property type="entry name" value="P-loop containing nucleotide triphosphate hydrolases"/>
    <property type="match status" value="1"/>
</dbReference>
<sequence>MSHAGQARTGAVPKLARVERRSNGPVLDPAHGMLAGLCRDLRVLRDQAGGPSLRVLARHVGLGKSQLGAILGGQVRTPPEWPVVRRVVEVCYEHAREQRRADRLSWRGGLDEYWRPRYTLIEHAFGDRDTADTAPGPTATGLTAPGPTAPGTEVPRQLPPAAVGFTGRRQQLSELDGLLDAVTDGASDGATDGATARDSAGVTVVIGGSAGVGKTALAVHWARGVRDRFPDGQLYLNLRGHSTDPPVPPDQALARFLRALGVAADRVPTEVDEAAALFRTIVADRRLLLLLDNAAGPHQVRPLLPPSPHCLVLVTSRERLGGLVASDGARPLTLDVLDDDEARALLTAALGRARTDAEPAAVDELARLCGRLPLALRVAAANLVTRPHTGITRFVADLRDGNRIADLTVAGDEQTAVRAAFDLSYATLGVTERRVFRLLGHVPAPDVATAAVCALVGLEPPVVTGALRRLQDAHLVGEPAAGRFVLHDLLRHYARALATGEADRRDAADAVRRLYDFYLTATDAAAELLYGWTVRLPPEPERGTARPPLPFPDAARALDWLDSERVNLVALVRHAAGHGPRDAAWRLADNLRGYFTLRRGFVDWLAVARDARCAADGRPGPLAAANLSLGAAFNAIGRYAAASTHYTESMTLAERAGWSAGRAAALNNVGVALSQTGRHREAAARFTEAVTLHERDGRPRQQAVALDNLGIVRRELGDLEVAADLHRRAIVLHVESGSPFGHATAIDNLAAVFLDSGRPHEALEHFRAALPLHRRAGDRGRVATCLRGIAEVHCGAGRPRVALPPAREALALAQAIGDRREEAQSLITLATVEHRLGRHGPALDRCREAARLAGDTDCRHVRACALLGMARTLACAGRPDDADVPLREAVRLVRANGYRVLEADAFAVRSLIEAARGRTDAARVAAYAAEDLRRSLRPPT</sequence>
<feature type="compositionally biased region" description="Low complexity" evidence="2">
    <location>
        <begin position="132"/>
        <end position="152"/>
    </location>
</feature>
<dbReference type="PANTHER" id="PTHR47691:SF3">
    <property type="entry name" value="HTH-TYPE TRANSCRIPTIONAL REGULATOR RV0890C-RELATED"/>
    <property type="match status" value="1"/>
</dbReference>
<keyword evidence="1" id="KW-0802">TPR repeat</keyword>
<dbReference type="EMBL" id="BOPG01000024">
    <property type="protein sequence ID" value="GIJ56513.1"/>
    <property type="molecule type" value="Genomic_DNA"/>
</dbReference>
<proteinExistence type="predicted"/>
<evidence type="ECO:0008006" key="5">
    <source>
        <dbReference type="Google" id="ProtNLM"/>
    </source>
</evidence>
<protein>
    <recommendedName>
        <fullName evidence="5">NB-ARC domain-containing protein</fullName>
    </recommendedName>
</protein>
<dbReference type="SUPFAM" id="SSF48452">
    <property type="entry name" value="TPR-like"/>
    <property type="match status" value="2"/>
</dbReference>
<dbReference type="Gene3D" id="1.25.40.10">
    <property type="entry name" value="Tetratricopeptide repeat domain"/>
    <property type="match status" value="1"/>
</dbReference>
<reference evidence="3" key="1">
    <citation type="submission" date="2021-01" db="EMBL/GenBank/DDBJ databases">
        <title>Whole genome shotgun sequence of Virgisporangium aurantiacum NBRC 16421.</title>
        <authorList>
            <person name="Komaki H."/>
            <person name="Tamura T."/>
        </authorList>
    </citation>
    <scope>NUCLEOTIDE SEQUENCE</scope>
    <source>
        <strain evidence="3">NBRC 16421</strain>
    </source>
</reference>
<dbReference type="InterPro" id="IPR027417">
    <property type="entry name" value="P-loop_NTPase"/>
</dbReference>
<organism evidence="3 4">
    <name type="scientific">Virgisporangium aurantiacum</name>
    <dbReference type="NCBI Taxonomy" id="175570"/>
    <lineage>
        <taxon>Bacteria</taxon>
        <taxon>Bacillati</taxon>
        <taxon>Actinomycetota</taxon>
        <taxon>Actinomycetes</taxon>
        <taxon>Micromonosporales</taxon>
        <taxon>Micromonosporaceae</taxon>
        <taxon>Virgisporangium</taxon>
    </lineage>
</organism>
<dbReference type="InterPro" id="IPR011990">
    <property type="entry name" value="TPR-like_helical_dom_sf"/>
</dbReference>
<dbReference type="PROSITE" id="PS50005">
    <property type="entry name" value="TPR"/>
    <property type="match status" value="2"/>
</dbReference>
<feature type="repeat" description="TPR" evidence="1">
    <location>
        <begin position="663"/>
        <end position="696"/>
    </location>
</feature>
<evidence type="ECO:0000313" key="3">
    <source>
        <dbReference type="EMBL" id="GIJ56513.1"/>
    </source>
</evidence>
<dbReference type="SUPFAM" id="SSF52540">
    <property type="entry name" value="P-loop containing nucleoside triphosphate hydrolases"/>
    <property type="match status" value="1"/>
</dbReference>
<feature type="region of interest" description="Disordered" evidence="2">
    <location>
        <begin position="128"/>
        <end position="160"/>
    </location>
</feature>
<dbReference type="Proteomes" id="UP000612585">
    <property type="component" value="Unassembled WGS sequence"/>
</dbReference>
<dbReference type="GO" id="GO:0043531">
    <property type="term" value="F:ADP binding"/>
    <property type="evidence" value="ECO:0007669"/>
    <property type="project" value="InterPro"/>
</dbReference>
<feature type="repeat" description="TPR" evidence="1">
    <location>
        <begin position="743"/>
        <end position="776"/>
    </location>
</feature>
<dbReference type="Pfam" id="PF13424">
    <property type="entry name" value="TPR_12"/>
    <property type="match status" value="2"/>
</dbReference>
<dbReference type="PANTHER" id="PTHR47691">
    <property type="entry name" value="REGULATOR-RELATED"/>
    <property type="match status" value="1"/>
</dbReference>
<name>A0A8J3Z7U7_9ACTN</name>
<evidence type="ECO:0000256" key="1">
    <source>
        <dbReference type="PROSITE-ProRule" id="PRU00339"/>
    </source>
</evidence>
<evidence type="ECO:0000313" key="4">
    <source>
        <dbReference type="Proteomes" id="UP000612585"/>
    </source>
</evidence>
<keyword evidence="4" id="KW-1185">Reference proteome</keyword>
<dbReference type="PRINTS" id="PR00364">
    <property type="entry name" value="DISEASERSIST"/>
</dbReference>
<evidence type="ECO:0000256" key="2">
    <source>
        <dbReference type="SAM" id="MobiDB-lite"/>
    </source>
</evidence>
<gene>
    <name evidence="3" type="ORF">Vau01_040290</name>
</gene>
<accession>A0A8J3Z7U7</accession>
<dbReference type="RefSeq" id="WP_203994974.1">
    <property type="nucleotide sequence ID" value="NZ_BOPG01000024.1"/>
</dbReference>
<dbReference type="AlphaFoldDB" id="A0A8J3Z7U7"/>
<dbReference type="InterPro" id="IPR019734">
    <property type="entry name" value="TPR_rpt"/>
</dbReference>
<dbReference type="SMART" id="SM00028">
    <property type="entry name" value="TPR"/>
    <property type="match status" value="6"/>
</dbReference>
<comment type="caution">
    <text evidence="3">The sequence shown here is derived from an EMBL/GenBank/DDBJ whole genome shotgun (WGS) entry which is preliminary data.</text>
</comment>